<evidence type="ECO:0008006" key="6">
    <source>
        <dbReference type="Google" id="ProtNLM"/>
    </source>
</evidence>
<keyword evidence="5" id="KW-1185">Reference proteome</keyword>
<reference evidence="4" key="2">
    <citation type="submission" date="2023-05" db="EMBL/GenBank/DDBJ databases">
        <authorList>
            <consortium name="Lawrence Berkeley National Laboratory"/>
            <person name="Steindorff A."/>
            <person name="Hensen N."/>
            <person name="Bonometti L."/>
            <person name="Westerberg I."/>
            <person name="Brannstrom I.O."/>
            <person name="Guillou S."/>
            <person name="Cros-Aarteil S."/>
            <person name="Calhoun S."/>
            <person name="Haridas S."/>
            <person name="Kuo A."/>
            <person name="Mondo S."/>
            <person name="Pangilinan J."/>
            <person name="Riley R."/>
            <person name="Labutti K."/>
            <person name="Andreopoulos B."/>
            <person name="Lipzen A."/>
            <person name="Chen C."/>
            <person name="Yanf M."/>
            <person name="Daum C."/>
            <person name="Ng V."/>
            <person name="Clum A."/>
            <person name="Ohm R."/>
            <person name="Martin F."/>
            <person name="Silar P."/>
            <person name="Natvig D."/>
            <person name="Lalanne C."/>
            <person name="Gautier V."/>
            <person name="Ament-Velasquez S.L."/>
            <person name="Kruys A."/>
            <person name="Hutchinson M.I."/>
            <person name="Powell A.J."/>
            <person name="Barry K."/>
            <person name="Miller A.N."/>
            <person name="Grigoriev I.V."/>
            <person name="Debuchy R."/>
            <person name="Gladieux P."/>
            <person name="Thoren M.H."/>
            <person name="Johannesson H."/>
        </authorList>
    </citation>
    <scope>NUCLEOTIDE SEQUENCE</scope>
    <source>
        <strain evidence="4">CBS 990.96</strain>
    </source>
</reference>
<keyword evidence="2" id="KW-0812">Transmembrane</keyword>
<evidence type="ECO:0000313" key="4">
    <source>
        <dbReference type="EMBL" id="KAK4228433.1"/>
    </source>
</evidence>
<evidence type="ECO:0000256" key="3">
    <source>
        <dbReference type="SAM" id="SignalP"/>
    </source>
</evidence>
<evidence type="ECO:0000256" key="2">
    <source>
        <dbReference type="SAM" id="Phobius"/>
    </source>
</evidence>
<feature type="compositionally biased region" description="Low complexity" evidence="1">
    <location>
        <begin position="159"/>
        <end position="196"/>
    </location>
</feature>
<proteinExistence type="predicted"/>
<keyword evidence="2" id="KW-1133">Transmembrane helix</keyword>
<evidence type="ECO:0000313" key="5">
    <source>
        <dbReference type="Proteomes" id="UP001301958"/>
    </source>
</evidence>
<feature type="compositionally biased region" description="Polar residues" evidence="1">
    <location>
        <begin position="268"/>
        <end position="292"/>
    </location>
</feature>
<organism evidence="4 5">
    <name type="scientific">Podospora fimiseda</name>
    <dbReference type="NCBI Taxonomy" id="252190"/>
    <lineage>
        <taxon>Eukaryota</taxon>
        <taxon>Fungi</taxon>
        <taxon>Dikarya</taxon>
        <taxon>Ascomycota</taxon>
        <taxon>Pezizomycotina</taxon>
        <taxon>Sordariomycetes</taxon>
        <taxon>Sordariomycetidae</taxon>
        <taxon>Sordariales</taxon>
        <taxon>Podosporaceae</taxon>
        <taxon>Podospora</taxon>
    </lineage>
</organism>
<dbReference type="AlphaFoldDB" id="A0AAN7BRV8"/>
<feature type="transmembrane region" description="Helical" evidence="2">
    <location>
        <begin position="206"/>
        <end position="229"/>
    </location>
</feature>
<name>A0AAN7BRV8_9PEZI</name>
<feature type="signal peptide" evidence="3">
    <location>
        <begin position="1"/>
        <end position="32"/>
    </location>
</feature>
<accession>A0AAN7BRV8</accession>
<feature type="region of interest" description="Disordered" evidence="1">
    <location>
        <begin position="267"/>
        <end position="296"/>
    </location>
</feature>
<dbReference type="EMBL" id="MU865319">
    <property type="protein sequence ID" value="KAK4228433.1"/>
    <property type="molecule type" value="Genomic_DNA"/>
</dbReference>
<feature type="chain" id="PRO_5042959829" description="Mid2 domain-containing protein" evidence="3">
    <location>
        <begin position="33"/>
        <end position="320"/>
    </location>
</feature>
<keyword evidence="2" id="KW-0472">Membrane</keyword>
<dbReference type="Proteomes" id="UP001301958">
    <property type="component" value="Unassembled WGS sequence"/>
</dbReference>
<gene>
    <name evidence="4" type="ORF">QBC38DRAFT_498593</name>
</gene>
<protein>
    <recommendedName>
        <fullName evidence="6">Mid2 domain-containing protein</fullName>
    </recommendedName>
</protein>
<keyword evidence="3" id="KW-0732">Signal</keyword>
<evidence type="ECO:0000256" key="1">
    <source>
        <dbReference type="SAM" id="MobiDB-lite"/>
    </source>
</evidence>
<feature type="region of interest" description="Disordered" evidence="1">
    <location>
        <begin position="159"/>
        <end position="198"/>
    </location>
</feature>
<reference evidence="4" key="1">
    <citation type="journal article" date="2023" name="Mol. Phylogenet. Evol.">
        <title>Genome-scale phylogeny and comparative genomics of the fungal order Sordariales.</title>
        <authorList>
            <person name="Hensen N."/>
            <person name="Bonometti L."/>
            <person name="Westerberg I."/>
            <person name="Brannstrom I.O."/>
            <person name="Guillou S."/>
            <person name="Cros-Aarteil S."/>
            <person name="Calhoun S."/>
            <person name="Haridas S."/>
            <person name="Kuo A."/>
            <person name="Mondo S."/>
            <person name="Pangilinan J."/>
            <person name="Riley R."/>
            <person name="LaButti K."/>
            <person name="Andreopoulos B."/>
            <person name="Lipzen A."/>
            <person name="Chen C."/>
            <person name="Yan M."/>
            <person name="Daum C."/>
            <person name="Ng V."/>
            <person name="Clum A."/>
            <person name="Steindorff A."/>
            <person name="Ohm R.A."/>
            <person name="Martin F."/>
            <person name="Silar P."/>
            <person name="Natvig D.O."/>
            <person name="Lalanne C."/>
            <person name="Gautier V."/>
            <person name="Ament-Velasquez S.L."/>
            <person name="Kruys A."/>
            <person name="Hutchinson M.I."/>
            <person name="Powell A.J."/>
            <person name="Barry K."/>
            <person name="Miller A.N."/>
            <person name="Grigoriev I.V."/>
            <person name="Debuchy R."/>
            <person name="Gladieux P."/>
            <person name="Hiltunen Thoren M."/>
            <person name="Johannesson H."/>
        </authorList>
    </citation>
    <scope>NUCLEOTIDE SEQUENCE</scope>
    <source>
        <strain evidence="4">CBS 990.96</strain>
    </source>
</reference>
<comment type="caution">
    <text evidence="4">The sequence shown here is derived from an EMBL/GenBank/DDBJ whole genome shotgun (WGS) entry which is preliminary data.</text>
</comment>
<sequence>MRFWKYSQGGQPHFPVIIFLAYCLYLGGLCLAQQTTTSPSPYNLKGYQLITDGNAPAFKTHTCWESQTFSRMTKGLLAGCCPTYWKTCDFATACESKTRRWLYGSTDYCGSSETCFSATVYNIFPSQYATQSWIDIGCRGSTEKESTLYWETTAAAATAPTTSAQPPTFSTFTSTTTTSGPTSSSSSAPSNTSTTTHPIKSTASKAWIAGAVIGPLAVVGLFLGFCFWLRLRHKANKQNTSMGYNATAGGDDILPPGTTQPYLVPTQPYHQQGDDSFSSANNVSWVKPQGNNSPPPVVTQIQPSTYQGRAVELPVSPGVH</sequence>